<reference evidence="3 4" key="2">
    <citation type="journal article" date="2010" name="Nature">
        <title>Comparative genomics reveals mobile pathogenicity chromosomes in Fusarium.</title>
        <authorList>
            <person name="Ma L.J."/>
            <person name="van der Does H.C."/>
            <person name="Borkovich K.A."/>
            <person name="Coleman J.J."/>
            <person name="Daboussi M.J."/>
            <person name="Di Pietro A."/>
            <person name="Dufresne M."/>
            <person name="Freitag M."/>
            <person name="Grabherr M."/>
            <person name="Henrissat B."/>
            <person name="Houterman P.M."/>
            <person name="Kang S."/>
            <person name="Shim W.B."/>
            <person name="Woloshuk C."/>
            <person name="Xie X."/>
            <person name="Xu J.R."/>
            <person name="Antoniw J."/>
            <person name="Baker S.E."/>
            <person name="Bluhm B.H."/>
            <person name="Breakspear A."/>
            <person name="Brown D.W."/>
            <person name="Butchko R.A."/>
            <person name="Chapman S."/>
            <person name="Coulson R."/>
            <person name="Coutinho P.M."/>
            <person name="Danchin E.G."/>
            <person name="Diener A."/>
            <person name="Gale L.R."/>
            <person name="Gardiner D.M."/>
            <person name="Goff S."/>
            <person name="Hammond-Kosack K.E."/>
            <person name="Hilburn K."/>
            <person name="Hua-Van A."/>
            <person name="Jonkers W."/>
            <person name="Kazan K."/>
            <person name="Kodira C.D."/>
            <person name="Koehrsen M."/>
            <person name="Kumar L."/>
            <person name="Lee Y.H."/>
            <person name="Li L."/>
            <person name="Manners J.M."/>
            <person name="Miranda-Saavedra D."/>
            <person name="Mukherjee M."/>
            <person name="Park G."/>
            <person name="Park J."/>
            <person name="Park S.Y."/>
            <person name="Proctor R.H."/>
            <person name="Regev A."/>
            <person name="Ruiz-Roldan M.C."/>
            <person name="Sain D."/>
            <person name="Sakthikumar S."/>
            <person name="Sykes S."/>
            <person name="Schwartz D.C."/>
            <person name="Turgeon B.G."/>
            <person name="Wapinski I."/>
            <person name="Yoder O."/>
            <person name="Young S."/>
            <person name="Zeng Q."/>
            <person name="Zhou S."/>
            <person name="Galagan J."/>
            <person name="Cuomo C.A."/>
            <person name="Kistler H.C."/>
            <person name="Rep M."/>
        </authorList>
    </citation>
    <scope>GENOME REANNOTATION</scope>
    <source>
        <strain evidence="4">ATCC MYA-4620 / CBS 123657 / FGSC 9075 / NRRL 31084 / PH-1</strain>
        <strain evidence="3">PH-1 / ATCC MYA-4620 / FGSC 9075 / NRRL 31084</strain>
    </source>
</reference>
<protein>
    <submittedName>
        <fullName evidence="2">Chromosome 3, complete genome</fullName>
    </submittedName>
</protein>
<dbReference type="RefSeq" id="XP_011324784.1">
    <property type="nucleotide sequence ID" value="XM_011326482.1"/>
</dbReference>
<dbReference type="EMBL" id="HG970334">
    <property type="protein sequence ID" value="CEF87502.1"/>
    <property type="molecule type" value="Genomic_DNA"/>
</dbReference>
<dbReference type="HOGENOM" id="CLU_2197232_0_0_1"/>
<evidence type="ECO:0000313" key="4">
    <source>
        <dbReference type="Proteomes" id="UP000070720"/>
    </source>
</evidence>
<keyword evidence="4" id="KW-1185">Reference proteome</keyword>
<dbReference type="EnsemblFungi" id="CEF87502">
    <property type="protein sequence ID" value="CEF87502"/>
    <property type="gene ID" value="FGRRES_12876"/>
</dbReference>
<keyword evidence="1" id="KW-0175">Coiled coil</keyword>
<organism evidence="2 4">
    <name type="scientific">Gibberella zeae (strain ATCC MYA-4620 / CBS 123657 / FGSC 9075 / NRRL 31084 / PH-1)</name>
    <name type="common">Wheat head blight fungus</name>
    <name type="synonym">Fusarium graminearum</name>
    <dbReference type="NCBI Taxonomy" id="229533"/>
    <lineage>
        <taxon>Eukaryota</taxon>
        <taxon>Fungi</taxon>
        <taxon>Dikarya</taxon>
        <taxon>Ascomycota</taxon>
        <taxon>Pezizomycotina</taxon>
        <taxon>Sordariomycetes</taxon>
        <taxon>Hypocreomycetidae</taxon>
        <taxon>Hypocreales</taxon>
        <taxon>Nectriaceae</taxon>
        <taxon>Fusarium</taxon>
    </lineage>
</organism>
<reference evidence="3" key="4">
    <citation type="submission" date="2017-01" db="UniProtKB">
        <authorList>
            <consortium name="EnsemblFungi"/>
        </authorList>
    </citation>
    <scope>IDENTIFICATION</scope>
    <source>
        <strain evidence="3">PH-1 / ATCC MYA-4620 / FGSC 9075 / NRRL 31084</strain>
    </source>
</reference>
<sequence length="108" mass="12458">MNVLVNSLAVVYLDMKLIIIGSKLAQAPNDIEEQEVQKKQMQENKTRERKTRRIELAFRIPSYYRSSCMKLDSHPLPIDWGPMFITPIHNDVPNCGRELMTTTYGAGY</sequence>
<accession>A0A098E1P1</accession>
<reference evidence="2 4" key="3">
    <citation type="journal article" date="2015" name="BMC Genomics">
        <title>The completed genome sequence of the pathogenic ascomycete fungus Fusarium graminearum.</title>
        <authorList>
            <person name="King R."/>
            <person name="Urban M."/>
            <person name="Hammond-Kosack M.C."/>
            <person name="Hassani-Pak K."/>
            <person name="Hammond-Kosack K.E."/>
        </authorList>
    </citation>
    <scope>NUCLEOTIDE SEQUENCE [LARGE SCALE GENOMIC DNA]</scope>
    <source>
        <strain evidence="4">ATCC MYA-4620 / CBS 123657 / FGSC 9075 / NRRL 31084 / PH-1</strain>
        <strain evidence="2">PH-1</strain>
    </source>
</reference>
<dbReference type="InParanoid" id="I1S7Q1"/>
<evidence type="ECO:0000256" key="1">
    <source>
        <dbReference type="SAM" id="Coils"/>
    </source>
</evidence>
<dbReference type="AlphaFoldDB" id="I1S7Q1"/>
<reference evidence="3 4" key="1">
    <citation type="journal article" date="2007" name="Science">
        <title>The Fusarium graminearum genome reveals a link between localized polymorphism and pathogen specialization.</title>
        <authorList>
            <person name="Cuomo C.A."/>
            <person name="Gueldener U."/>
            <person name="Xu J.-R."/>
            <person name="Trail F."/>
            <person name="Turgeon B.G."/>
            <person name="Di Pietro A."/>
            <person name="Walton J.D."/>
            <person name="Ma L.-J."/>
            <person name="Baker S.E."/>
            <person name="Rep M."/>
            <person name="Adam G."/>
            <person name="Antoniw J."/>
            <person name="Baldwin T."/>
            <person name="Calvo S.E."/>
            <person name="Chang Y.-L."/>
            <person name="DeCaprio D."/>
            <person name="Gale L.R."/>
            <person name="Gnerre S."/>
            <person name="Goswami R.S."/>
            <person name="Hammond-Kosack K."/>
            <person name="Harris L.J."/>
            <person name="Hilburn K."/>
            <person name="Kennell J.C."/>
            <person name="Kroken S."/>
            <person name="Magnuson J.K."/>
            <person name="Mannhaupt G."/>
            <person name="Mauceli E.W."/>
            <person name="Mewes H.-W."/>
            <person name="Mitterbauer R."/>
            <person name="Muehlbauer G."/>
            <person name="Muensterkoetter M."/>
            <person name="Nelson D."/>
            <person name="O'Donnell K."/>
            <person name="Ouellet T."/>
            <person name="Qi W."/>
            <person name="Quesneville H."/>
            <person name="Roncero M.I.G."/>
            <person name="Seong K.-Y."/>
            <person name="Tetko I.V."/>
            <person name="Urban M."/>
            <person name="Waalwijk C."/>
            <person name="Ward T.J."/>
            <person name="Yao J."/>
            <person name="Birren B.W."/>
            <person name="Kistler H.C."/>
        </authorList>
    </citation>
    <scope>NUCLEOTIDE SEQUENCE [LARGE SCALE GENOMIC DNA]</scope>
    <source>
        <strain evidence="4">ATCC MYA-4620 / CBS 123657 / FGSC 9075 / NRRL 31084 / PH-1</strain>
        <strain evidence="3">PH-1 / ATCC MYA-4620 / FGSC 9075 / NRRL 31084</strain>
    </source>
</reference>
<accession>I1S7Q1</accession>
<feature type="coiled-coil region" evidence="1">
    <location>
        <begin position="24"/>
        <end position="51"/>
    </location>
</feature>
<proteinExistence type="predicted"/>
<dbReference type="Proteomes" id="UP000070720">
    <property type="component" value="Chromosome 3"/>
</dbReference>
<dbReference type="KEGG" id="fgr:FGSG_12876"/>
<evidence type="ECO:0000313" key="3">
    <source>
        <dbReference type="EnsemblFungi" id="CEF87502"/>
    </source>
</evidence>
<name>I1S7Q1_GIBZE</name>
<evidence type="ECO:0000313" key="2">
    <source>
        <dbReference type="EMBL" id="CEF87502.1"/>
    </source>
</evidence>
<dbReference type="VEuPathDB" id="FungiDB:FGRAMPH1_01G19617"/>
<gene>
    <name evidence="2" type="ORF">FGRAMPH1_01T19617</name>
</gene>